<evidence type="ECO:0000256" key="1">
    <source>
        <dbReference type="ARBA" id="ARBA00012528"/>
    </source>
</evidence>
<dbReference type="OrthoDB" id="9813903at2"/>
<evidence type="ECO:0000256" key="2">
    <source>
        <dbReference type="ARBA" id="ARBA00034247"/>
    </source>
</evidence>
<dbReference type="PROSITE" id="PS50887">
    <property type="entry name" value="GGDEF"/>
    <property type="match status" value="1"/>
</dbReference>
<proteinExistence type="predicted"/>
<dbReference type="InterPro" id="IPR050469">
    <property type="entry name" value="Diguanylate_Cyclase"/>
</dbReference>
<feature type="transmembrane region" description="Helical" evidence="4">
    <location>
        <begin position="124"/>
        <end position="143"/>
    </location>
</feature>
<dbReference type="EC" id="2.7.7.65" evidence="1"/>
<feature type="compositionally biased region" description="Basic residues" evidence="3">
    <location>
        <begin position="398"/>
        <end position="409"/>
    </location>
</feature>
<feature type="transmembrane region" description="Helical" evidence="4">
    <location>
        <begin position="6"/>
        <end position="28"/>
    </location>
</feature>
<dbReference type="InterPro" id="IPR000160">
    <property type="entry name" value="GGDEF_dom"/>
</dbReference>
<dbReference type="PANTHER" id="PTHR45138:SF9">
    <property type="entry name" value="DIGUANYLATE CYCLASE DGCM-RELATED"/>
    <property type="match status" value="1"/>
</dbReference>
<reference evidence="6 7" key="1">
    <citation type="submission" date="2019-06" db="EMBL/GenBank/DDBJ databases">
        <title>Quisquiliibacterium sp. nov., isolated from a maize field.</title>
        <authorList>
            <person name="Lin S.-Y."/>
            <person name="Tsai C.-F."/>
            <person name="Young C.-C."/>
        </authorList>
    </citation>
    <scope>NUCLEOTIDE SEQUENCE [LARGE SCALE GENOMIC DNA]</scope>
    <source>
        <strain evidence="6 7">CC-CFT501</strain>
    </source>
</reference>
<name>A0A5C8NWE2_9BURK</name>
<evidence type="ECO:0000259" key="5">
    <source>
        <dbReference type="PROSITE" id="PS50887"/>
    </source>
</evidence>
<dbReference type="FunFam" id="3.30.70.270:FF:000001">
    <property type="entry name" value="Diguanylate cyclase domain protein"/>
    <property type="match status" value="1"/>
</dbReference>
<accession>A0A5C8NWE2</accession>
<dbReference type="InterPro" id="IPR029787">
    <property type="entry name" value="Nucleotide_cyclase"/>
</dbReference>
<sequence>MTGSLSLALPTLFFTGAVAGLLAAFIVLGSRATRGEERGATRLFGWSMAMGAASAGILWLESRDAGGPVPLAGLFALGQAALLLQASLRLFGGRQPDWLIPAVLSASVPAYLAASAFLPSPAPFVVAASVHAALNGLAAFHAWRARGRTGAGFRNAFAALYALLGLLTLARVATIVAASPHASPLGVYTGSPLHGSAALVWALSPLLTALAVLGMLNERMARRLLDRAQTDELTGVHSRRYLLEEAPRMLARLRAQGQRSAVMMLDLDHFKRINDEHGHRVGDLVLRRAAQAMRKAMRADSLLARYGGEEFCAIVPVDDEDDATRAAERIRAMLSRLALSIDQRSLRLSVSIGLAVQRGDLRFDELLAIADEGVYLAKERGRDCVIAPGSSPEISRPGRPRAAPRVRPA</sequence>
<feature type="transmembrane region" description="Helical" evidence="4">
    <location>
        <begin position="198"/>
        <end position="217"/>
    </location>
</feature>
<dbReference type="PANTHER" id="PTHR45138">
    <property type="entry name" value="REGULATORY COMPONENTS OF SENSORY TRANSDUCTION SYSTEM"/>
    <property type="match status" value="1"/>
</dbReference>
<feature type="transmembrane region" description="Helical" evidence="4">
    <location>
        <begin position="72"/>
        <end position="91"/>
    </location>
</feature>
<dbReference type="Gene3D" id="3.30.70.270">
    <property type="match status" value="1"/>
</dbReference>
<evidence type="ECO:0000256" key="4">
    <source>
        <dbReference type="SAM" id="Phobius"/>
    </source>
</evidence>
<dbReference type="InterPro" id="IPR043128">
    <property type="entry name" value="Rev_trsase/Diguanyl_cyclase"/>
</dbReference>
<keyword evidence="4" id="KW-0472">Membrane</keyword>
<evidence type="ECO:0000313" key="7">
    <source>
        <dbReference type="Proteomes" id="UP000321548"/>
    </source>
</evidence>
<feature type="transmembrane region" description="Helical" evidence="4">
    <location>
        <begin position="98"/>
        <end position="118"/>
    </location>
</feature>
<dbReference type="CDD" id="cd01949">
    <property type="entry name" value="GGDEF"/>
    <property type="match status" value="1"/>
</dbReference>
<dbReference type="AlphaFoldDB" id="A0A5C8NWE2"/>
<dbReference type="RefSeq" id="WP_147704614.1">
    <property type="nucleotide sequence ID" value="NZ_VDUY01000004.1"/>
</dbReference>
<comment type="caution">
    <text evidence="6">The sequence shown here is derived from an EMBL/GenBank/DDBJ whole genome shotgun (WGS) entry which is preliminary data.</text>
</comment>
<dbReference type="SMART" id="SM00267">
    <property type="entry name" value="GGDEF"/>
    <property type="match status" value="1"/>
</dbReference>
<comment type="catalytic activity">
    <reaction evidence="2">
        <text>2 GTP = 3',3'-c-di-GMP + 2 diphosphate</text>
        <dbReference type="Rhea" id="RHEA:24898"/>
        <dbReference type="ChEBI" id="CHEBI:33019"/>
        <dbReference type="ChEBI" id="CHEBI:37565"/>
        <dbReference type="ChEBI" id="CHEBI:58805"/>
        <dbReference type="EC" id="2.7.7.65"/>
    </reaction>
</comment>
<feature type="region of interest" description="Disordered" evidence="3">
    <location>
        <begin position="387"/>
        <end position="409"/>
    </location>
</feature>
<protein>
    <recommendedName>
        <fullName evidence="1">diguanylate cyclase</fullName>
        <ecNumber evidence="1">2.7.7.65</ecNumber>
    </recommendedName>
</protein>
<dbReference type="SUPFAM" id="SSF55073">
    <property type="entry name" value="Nucleotide cyclase"/>
    <property type="match status" value="1"/>
</dbReference>
<evidence type="ECO:0000313" key="6">
    <source>
        <dbReference type="EMBL" id="TXL65419.1"/>
    </source>
</evidence>
<organism evidence="6 7">
    <name type="scientific">Zeimonas arvi</name>
    <dbReference type="NCBI Taxonomy" id="2498847"/>
    <lineage>
        <taxon>Bacteria</taxon>
        <taxon>Pseudomonadati</taxon>
        <taxon>Pseudomonadota</taxon>
        <taxon>Betaproteobacteria</taxon>
        <taxon>Burkholderiales</taxon>
        <taxon>Burkholderiaceae</taxon>
        <taxon>Zeimonas</taxon>
    </lineage>
</organism>
<gene>
    <name evidence="6" type="ORF">FHP08_11605</name>
</gene>
<dbReference type="NCBIfam" id="TIGR00254">
    <property type="entry name" value="GGDEF"/>
    <property type="match status" value="1"/>
</dbReference>
<dbReference type="EMBL" id="VDUY01000004">
    <property type="protein sequence ID" value="TXL65419.1"/>
    <property type="molecule type" value="Genomic_DNA"/>
</dbReference>
<feature type="transmembrane region" description="Helical" evidence="4">
    <location>
        <begin position="40"/>
        <end position="60"/>
    </location>
</feature>
<keyword evidence="7" id="KW-1185">Reference proteome</keyword>
<feature type="transmembrane region" description="Helical" evidence="4">
    <location>
        <begin position="155"/>
        <end position="178"/>
    </location>
</feature>
<feature type="domain" description="GGDEF" evidence="5">
    <location>
        <begin position="258"/>
        <end position="390"/>
    </location>
</feature>
<dbReference type="Pfam" id="PF00990">
    <property type="entry name" value="GGDEF"/>
    <property type="match status" value="1"/>
</dbReference>
<keyword evidence="4" id="KW-0812">Transmembrane</keyword>
<keyword evidence="4" id="KW-1133">Transmembrane helix</keyword>
<dbReference type="GO" id="GO:0052621">
    <property type="term" value="F:diguanylate cyclase activity"/>
    <property type="evidence" value="ECO:0007669"/>
    <property type="project" value="UniProtKB-EC"/>
</dbReference>
<evidence type="ECO:0000256" key="3">
    <source>
        <dbReference type="SAM" id="MobiDB-lite"/>
    </source>
</evidence>
<dbReference type="Proteomes" id="UP000321548">
    <property type="component" value="Unassembled WGS sequence"/>
</dbReference>